<dbReference type="PANTHER" id="PTHR20898:SF0">
    <property type="entry name" value="DAEDALUS ON 3-RELATED"/>
    <property type="match status" value="1"/>
</dbReference>
<dbReference type="VEuPathDB" id="VectorBase:AFUN020227"/>
<protein>
    <submittedName>
        <fullName evidence="1">Uncharacterized protein</fullName>
    </submittedName>
</protein>
<dbReference type="PANTHER" id="PTHR20898">
    <property type="entry name" value="DAEDALUS ON 3-RELATED-RELATED"/>
    <property type="match status" value="1"/>
</dbReference>
<organism evidence="1">
    <name type="scientific">Anopheles funestus</name>
    <name type="common">African malaria mosquito</name>
    <dbReference type="NCBI Taxonomy" id="62324"/>
    <lineage>
        <taxon>Eukaryota</taxon>
        <taxon>Metazoa</taxon>
        <taxon>Ecdysozoa</taxon>
        <taxon>Arthropoda</taxon>
        <taxon>Hexapoda</taxon>
        <taxon>Insecta</taxon>
        <taxon>Pterygota</taxon>
        <taxon>Neoptera</taxon>
        <taxon>Endopterygota</taxon>
        <taxon>Diptera</taxon>
        <taxon>Nematocera</taxon>
        <taxon>Culicoidea</taxon>
        <taxon>Culicidae</taxon>
        <taxon>Anophelinae</taxon>
        <taxon>Anopheles</taxon>
    </lineage>
</organism>
<evidence type="ECO:0000313" key="1">
    <source>
        <dbReference type="EnsemblMetazoa" id="AFUN020227-PA"/>
    </source>
</evidence>
<accession>A0A4Y0BK84</accession>
<sequence>MGLIALLHIRTSSNGASSYSIKIKKYVCIDTPYKESMLHYCKSIPRRNAPTMISMAIDVPKLYNDIVVKVQLFYKFSTYQPFLVTMEGRACELIRHPPQFGIQKYVYDIVEESVPELLDPCPTGVSNIKKISCICISILFPVSLLQNRTYNITWCFHDRYAPRNIPAGDYKLQFKLLSESNVIIFAMDVYFSVRNTGIISTFMTQ</sequence>
<reference evidence="1" key="1">
    <citation type="submission" date="2020-05" db="UniProtKB">
        <authorList>
            <consortium name="EnsemblMetazoa"/>
        </authorList>
    </citation>
    <scope>IDENTIFICATION</scope>
    <source>
        <strain evidence="1">FUMOZ</strain>
    </source>
</reference>
<dbReference type="AlphaFoldDB" id="A0A4Y0BK84"/>
<name>A0A4Y0BK84_ANOFN</name>
<proteinExistence type="predicted"/>
<dbReference type="EnsemblMetazoa" id="AFUN020227-RA">
    <property type="protein sequence ID" value="AFUN020227-PA"/>
    <property type="gene ID" value="AFUN020227"/>
</dbReference>